<gene>
    <name evidence="2" type="ORF">NCGR_LOCUS7290</name>
</gene>
<dbReference type="Proteomes" id="UP000604825">
    <property type="component" value="Unassembled WGS sequence"/>
</dbReference>
<name>A0A811MQR7_9POAL</name>
<protein>
    <submittedName>
        <fullName evidence="2">Uncharacterized protein</fullName>
    </submittedName>
</protein>
<accession>A0A811MQR7</accession>
<evidence type="ECO:0000313" key="2">
    <source>
        <dbReference type="EMBL" id="CAD6211311.1"/>
    </source>
</evidence>
<evidence type="ECO:0000256" key="1">
    <source>
        <dbReference type="SAM" id="MobiDB-lite"/>
    </source>
</evidence>
<feature type="region of interest" description="Disordered" evidence="1">
    <location>
        <begin position="23"/>
        <end position="62"/>
    </location>
</feature>
<keyword evidence="3" id="KW-1185">Reference proteome</keyword>
<proteinExistence type="predicted"/>
<reference evidence="2" key="1">
    <citation type="submission" date="2020-10" db="EMBL/GenBank/DDBJ databases">
        <authorList>
            <person name="Han B."/>
            <person name="Lu T."/>
            <person name="Zhao Q."/>
            <person name="Huang X."/>
            <person name="Zhao Y."/>
        </authorList>
    </citation>
    <scope>NUCLEOTIDE SEQUENCE</scope>
</reference>
<dbReference type="AlphaFoldDB" id="A0A811MQR7"/>
<evidence type="ECO:0000313" key="3">
    <source>
        <dbReference type="Proteomes" id="UP000604825"/>
    </source>
</evidence>
<feature type="compositionally biased region" description="Basic and acidic residues" evidence="1">
    <location>
        <begin position="30"/>
        <end position="43"/>
    </location>
</feature>
<comment type="caution">
    <text evidence="2">The sequence shown here is derived from an EMBL/GenBank/DDBJ whole genome shotgun (WGS) entry which is preliminary data.</text>
</comment>
<sequence>MGKQWTSVHGHRDDNMVVTAGRVDYGRGCGHKDDIEGREHRDDDVEATTSAGMMVGVQAQGQ</sequence>
<organism evidence="2 3">
    <name type="scientific">Miscanthus lutarioriparius</name>
    <dbReference type="NCBI Taxonomy" id="422564"/>
    <lineage>
        <taxon>Eukaryota</taxon>
        <taxon>Viridiplantae</taxon>
        <taxon>Streptophyta</taxon>
        <taxon>Embryophyta</taxon>
        <taxon>Tracheophyta</taxon>
        <taxon>Spermatophyta</taxon>
        <taxon>Magnoliopsida</taxon>
        <taxon>Liliopsida</taxon>
        <taxon>Poales</taxon>
        <taxon>Poaceae</taxon>
        <taxon>PACMAD clade</taxon>
        <taxon>Panicoideae</taxon>
        <taxon>Andropogonodae</taxon>
        <taxon>Andropogoneae</taxon>
        <taxon>Saccharinae</taxon>
        <taxon>Miscanthus</taxon>
    </lineage>
</organism>
<dbReference type="EMBL" id="CAJGYO010000002">
    <property type="protein sequence ID" value="CAD6211311.1"/>
    <property type="molecule type" value="Genomic_DNA"/>
</dbReference>